<dbReference type="InterPro" id="IPR036291">
    <property type="entry name" value="NAD(P)-bd_dom_sf"/>
</dbReference>
<evidence type="ECO:0000256" key="10">
    <source>
        <dbReference type="ARBA" id="ARBA00049080"/>
    </source>
</evidence>
<dbReference type="Gene3D" id="3.30.360.10">
    <property type="entry name" value="Dihydrodipicolinate Reductase, domain 2"/>
    <property type="match status" value="1"/>
</dbReference>
<dbReference type="SUPFAM" id="SSF51735">
    <property type="entry name" value="NAD(P)-binding Rossmann-fold domains"/>
    <property type="match status" value="1"/>
</dbReference>
<evidence type="ECO:0000256" key="4">
    <source>
        <dbReference type="ARBA" id="ARBA00022915"/>
    </source>
</evidence>
<comment type="catalytic activity">
    <reaction evidence="10">
        <text>(S)-2,3,4,5-tetrahydrodipicolinate + NADP(+) + H2O = (2S,4S)-4-hydroxy-2,3,4,5-tetrahydrodipicolinate + NADPH + H(+)</text>
        <dbReference type="Rhea" id="RHEA:35331"/>
        <dbReference type="ChEBI" id="CHEBI:15377"/>
        <dbReference type="ChEBI" id="CHEBI:15378"/>
        <dbReference type="ChEBI" id="CHEBI:16845"/>
        <dbReference type="ChEBI" id="CHEBI:57783"/>
        <dbReference type="ChEBI" id="CHEBI:58349"/>
        <dbReference type="ChEBI" id="CHEBI:67139"/>
        <dbReference type="EC" id="1.17.1.8"/>
    </reaction>
</comment>
<dbReference type="InterPro" id="IPR000846">
    <property type="entry name" value="DapB_N"/>
</dbReference>
<dbReference type="NCBIfam" id="TIGR00036">
    <property type="entry name" value="dapB"/>
    <property type="match status" value="1"/>
</dbReference>
<dbReference type="InterPro" id="IPR022663">
    <property type="entry name" value="DapB_C"/>
</dbReference>
<evidence type="ECO:0000313" key="14">
    <source>
        <dbReference type="EMBL" id="GAG75923.1"/>
    </source>
</evidence>
<dbReference type="PIRSF" id="PIRSF000161">
    <property type="entry name" value="DHPR"/>
    <property type="match status" value="1"/>
</dbReference>
<keyword evidence="7" id="KW-0457">Lysine biosynthesis</keyword>
<evidence type="ECO:0000256" key="7">
    <source>
        <dbReference type="ARBA" id="ARBA00023154"/>
    </source>
</evidence>
<dbReference type="Pfam" id="PF01113">
    <property type="entry name" value="DapB_N"/>
    <property type="match status" value="1"/>
</dbReference>
<evidence type="ECO:0000256" key="5">
    <source>
        <dbReference type="ARBA" id="ARBA00023002"/>
    </source>
</evidence>
<evidence type="ECO:0000256" key="9">
    <source>
        <dbReference type="ARBA" id="ARBA00038983"/>
    </source>
</evidence>
<dbReference type="GO" id="GO:0019877">
    <property type="term" value="P:diaminopimelate biosynthetic process"/>
    <property type="evidence" value="ECO:0007669"/>
    <property type="project" value="UniProtKB-KW"/>
</dbReference>
<gene>
    <name evidence="14" type="ORF">S01H4_32895</name>
</gene>
<dbReference type="AlphaFoldDB" id="X1AUH3"/>
<evidence type="ECO:0000256" key="1">
    <source>
        <dbReference type="ARBA" id="ARBA00006642"/>
    </source>
</evidence>
<dbReference type="InterPro" id="IPR023940">
    <property type="entry name" value="DHDPR_bac"/>
</dbReference>
<dbReference type="GO" id="GO:0005829">
    <property type="term" value="C:cytosol"/>
    <property type="evidence" value="ECO:0007669"/>
    <property type="project" value="TreeGrafter"/>
</dbReference>
<keyword evidence="3" id="KW-0521">NADP</keyword>
<evidence type="ECO:0000256" key="6">
    <source>
        <dbReference type="ARBA" id="ARBA00023027"/>
    </source>
</evidence>
<evidence type="ECO:0000256" key="8">
    <source>
        <dbReference type="ARBA" id="ARBA00037922"/>
    </source>
</evidence>
<evidence type="ECO:0000256" key="11">
    <source>
        <dbReference type="ARBA" id="ARBA00049396"/>
    </source>
</evidence>
<comment type="similarity">
    <text evidence="1">Belongs to the DapB family.</text>
</comment>
<dbReference type="PANTHER" id="PTHR20836">
    <property type="entry name" value="DIHYDRODIPICOLINATE REDUCTASE"/>
    <property type="match status" value="1"/>
</dbReference>
<dbReference type="GO" id="GO:0009089">
    <property type="term" value="P:lysine biosynthetic process via diaminopimelate"/>
    <property type="evidence" value="ECO:0007669"/>
    <property type="project" value="InterPro"/>
</dbReference>
<evidence type="ECO:0000256" key="3">
    <source>
        <dbReference type="ARBA" id="ARBA00022857"/>
    </source>
</evidence>
<dbReference type="SUPFAM" id="SSF55347">
    <property type="entry name" value="Glyceraldehyde-3-phosphate dehydrogenase-like, C-terminal domain"/>
    <property type="match status" value="1"/>
</dbReference>
<name>X1AUH3_9ZZZZ</name>
<keyword evidence="2" id="KW-0028">Amino-acid biosynthesis</keyword>
<reference evidence="14" key="1">
    <citation type="journal article" date="2014" name="Front. Microbiol.">
        <title>High frequency of phylogenetically diverse reductive dehalogenase-homologous genes in deep subseafloor sedimentary metagenomes.</title>
        <authorList>
            <person name="Kawai M."/>
            <person name="Futagami T."/>
            <person name="Toyoda A."/>
            <person name="Takaki Y."/>
            <person name="Nishi S."/>
            <person name="Hori S."/>
            <person name="Arai W."/>
            <person name="Tsubouchi T."/>
            <person name="Morono Y."/>
            <person name="Uchiyama I."/>
            <person name="Ito T."/>
            <person name="Fujiyama A."/>
            <person name="Inagaki F."/>
            <person name="Takami H."/>
        </authorList>
    </citation>
    <scope>NUCLEOTIDE SEQUENCE</scope>
    <source>
        <strain evidence="14">Expedition CK06-06</strain>
    </source>
</reference>
<protein>
    <recommendedName>
        <fullName evidence="9">4-hydroxy-tetrahydrodipicolinate reductase</fullName>
        <ecNumber evidence="9">1.17.1.8</ecNumber>
    </recommendedName>
</protein>
<comment type="caution">
    <text evidence="14">The sequence shown here is derived from an EMBL/GenBank/DDBJ whole genome shotgun (WGS) entry which is preliminary data.</text>
</comment>
<accession>X1AUH3</accession>
<dbReference type="PANTHER" id="PTHR20836:SF0">
    <property type="entry name" value="4-HYDROXY-TETRAHYDRODIPICOLINATE REDUCTASE 1, CHLOROPLASTIC-RELATED"/>
    <property type="match status" value="1"/>
</dbReference>
<evidence type="ECO:0000259" key="13">
    <source>
        <dbReference type="Pfam" id="PF05173"/>
    </source>
</evidence>
<dbReference type="Gene3D" id="3.40.50.720">
    <property type="entry name" value="NAD(P)-binding Rossmann-like Domain"/>
    <property type="match status" value="1"/>
</dbReference>
<dbReference type="EC" id="1.17.1.8" evidence="9"/>
<dbReference type="Pfam" id="PF05173">
    <property type="entry name" value="DapB_C"/>
    <property type="match status" value="1"/>
</dbReference>
<feature type="domain" description="Dihydrodipicolinate reductase C-terminal" evidence="13">
    <location>
        <begin position="115"/>
        <end position="234"/>
    </location>
</feature>
<keyword evidence="5" id="KW-0560">Oxidoreductase</keyword>
<organism evidence="14">
    <name type="scientific">marine sediment metagenome</name>
    <dbReference type="NCBI Taxonomy" id="412755"/>
    <lineage>
        <taxon>unclassified sequences</taxon>
        <taxon>metagenomes</taxon>
        <taxon>ecological metagenomes</taxon>
    </lineage>
</organism>
<evidence type="ECO:0000256" key="2">
    <source>
        <dbReference type="ARBA" id="ARBA00022605"/>
    </source>
</evidence>
<evidence type="ECO:0000259" key="12">
    <source>
        <dbReference type="Pfam" id="PF01113"/>
    </source>
</evidence>
<proteinExistence type="inferred from homology"/>
<comment type="catalytic activity">
    <reaction evidence="11">
        <text>(S)-2,3,4,5-tetrahydrodipicolinate + NAD(+) + H2O = (2S,4S)-4-hydroxy-2,3,4,5-tetrahydrodipicolinate + NADH + H(+)</text>
        <dbReference type="Rhea" id="RHEA:35323"/>
        <dbReference type="ChEBI" id="CHEBI:15377"/>
        <dbReference type="ChEBI" id="CHEBI:15378"/>
        <dbReference type="ChEBI" id="CHEBI:16845"/>
        <dbReference type="ChEBI" id="CHEBI:57540"/>
        <dbReference type="ChEBI" id="CHEBI:57945"/>
        <dbReference type="ChEBI" id="CHEBI:67139"/>
        <dbReference type="EC" id="1.17.1.8"/>
    </reaction>
</comment>
<sequence length="241" mass="25571">MIHIVIHGTGRMAAAIAAAVADRDDVSISALVGPQAPDWETKIPWFSSFADLSGLPDLLIDFTLPEGTRAAAIWCASNKVPLLSGVTGIPADIVAALNSAALCVPVLWSPNLSLGVNLLADLAGRAATIVEQESAVIIEDIHHQWKKDAPSGTALMLGARIAEERSDDDSAISYQSVREGEIIGVHTITFKMNGEEFDLVHRAHDRSIYALGALDAGAWLTGQAPGLYSARDWLSGRRQGS</sequence>
<comment type="pathway">
    <text evidence="8">Amino-acid biosynthesis; L-lysine biosynthesis via DAP pathway; (S)-tetrahydrodipicolinate from L-aspartate: step 4/4.</text>
</comment>
<keyword evidence="6" id="KW-0520">NAD</keyword>
<dbReference type="EMBL" id="BART01017253">
    <property type="protein sequence ID" value="GAG75923.1"/>
    <property type="molecule type" value="Genomic_DNA"/>
</dbReference>
<feature type="domain" description="Dihydrodipicolinate reductase N-terminal" evidence="12">
    <location>
        <begin position="2"/>
        <end position="111"/>
    </location>
</feature>
<keyword evidence="4" id="KW-0220">Diaminopimelate biosynthesis</keyword>
<dbReference type="GO" id="GO:0008839">
    <property type="term" value="F:4-hydroxy-tetrahydrodipicolinate reductase"/>
    <property type="evidence" value="ECO:0007669"/>
    <property type="project" value="UniProtKB-EC"/>
</dbReference>